<dbReference type="InterPro" id="IPR036318">
    <property type="entry name" value="FAD-bd_PCMH-like_sf"/>
</dbReference>
<sequence>MRPGIKPFMPPAPWRNVHENFAHNFTGISWHLDHVGTGISEVELYLRATENLQWAIGQAIENRQTLRALGSNWSFSSVAMCSGGMVQTKGLDLIFNIKREHVSPIFTNTGKTPAALKLVECGVQIARLNKLLEIESNPARCIRASGGSNGQTIAGATATGTHGAALYSGAVHDAIVGIHLITGPNSHVWLERASYPVASDALITRLGATLMRDDALFNAALVSFGSFGIIHGIMLETEPLFLLKEYRISGMVYTDDLIDSFAALNIAKLKTLLPGMPDSVPGHELYHMEINLNPYTVVKDGNEGMYVFLFYKVPVPPGHVVNHGGGYDPAPSPEFIWIMKNLLTALGGNFSYDHVKRATTREFEANIRPATPTPKSIGAIFRDTRFTGNIASFALAVATSSLAQTLEEILAEIKVNAFAGAVAIRFVKGTKATLGFTKFDNTCVVEMDGLDTKSNHQVFANVVNRLTAKGIPHTIHWGKLNGPLNANNMKRMYSPNKVQAWKQARERLLTPEVRSVFTNPFMTKCGLDTPVGFPV</sequence>
<evidence type="ECO:0000313" key="1">
    <source>
        <dbReference type="EMBL" id="KAA9338784.1"/>
    </source>
</evidence>
<gene>
    <name evidence="1" type="ORF">F0P94_08265</name>
</gene>
<reference evidence="1 2" key="1">
    <citation type="submission" date="2019-09" db="EMBL/GenBank/DDBJ databases">
        <title>Genome sequence of Adhaeribacter sp. M2.</title>
        <authorList>
            <person name="Srinivasan S."/>
        </authorList>
    </citation>
    <scope>NUCLEOTIDE SEQUENCE [LARGE SCALE GENOMIC DNA]</scope>
    <source>
        <strain evidence="1 2">M2</strain>
    </source>
</reference>
<evidence type="ECO:0000313" key="2">
    <source>
        <dbReference type="Proteomes" id="UP000326570"/>
    </source>
</evidence>
<dbReference type="AlphaFoldDB" id="A0A5N1IWW7"/>
<dbReference type="EMBL" id="VTWT01000004">
    <property type="protein sequence ID" value="KAA9338784.1"/>
    <property type="molecule type" value="Genomic_DNA"/>
</dbReference>
<organism evidence="1 2">
    <name type="scientific">Adhaeribacter soli</name>
    <dbReference type="NCBI Taxonomy" id="2607655"/>
    <lineage>
        <taxon>Bacteria</taxon>
        <taxon>Pseudomonadati</taxon>
        <taxon>Bacteroidota</taxon>
        <taxon>Cytophagia</taxon>
        <taxon>Cytophagales</taxon>
        <taxon>Hymenobacteraceae</taxon>
        <taxon>Adhaeribacter</taxon>
    </lineage>
</organism>
<protein>
    <submittedName>
        <fullName evidence="1">FAD-linked oxidase</fullName>
    </submittedName>
</protein>
<dbReference type="InterPro" id="IPR016169">
    <property type="entry name" value="FAD-bd_PCMH_sub2"/>
</dbReference>
<dbReference type="SUPFAM" id="SSF56176">
    <property type="entry name" value="FAD-binding/transporter-associated domain-like"/>
    <property type="match status" value="1"/>
</dbReference>
<name>A0A5N1IWW7_9BACT</name>
<dbReference type="PANTHER" id="PTHR43762:SF1">
    <property type="entry name" value="D-ARABINONO-1,4-LACTONE OXIDASE"/>
    <property type="match status" value="1"/>
</dbReference>
<dbReference type="GO" id="GO:0080049">
    <property type="term" value="F:L-gulono-1,4-lactone dehydrogenase activity"/>
    <property type="evidence" value="ECO:0007669"/>
    <property type="project" value="TreeGrafter"/>
</dbReference>
<dbReference type="InterPro" id="IPR010031">
    <property type="entry name" value="FAD_lactone_oxidase-like"/>
</dbReference>
<keyword evidence="2" id="KW-1185">Reference proteome</keyword>
<dbReference type="RefSeq" id="WP_150903418.1">
    <property type="nucleotide sequence ID" value="NZ_VTWT01000004.1"/>
</dbReference>
<proteinExistence type="predicted"/>
<dbReference type="GO" id="GO:0016899">
    <property type="term" value="F:oxidoreductase activity, acting on the CH-OH group of donors, oxygen as acceptor"/>
    <property type="evidence" value="ECO:0007669"/>
    <property type="project" value="InterPro"/>
</dbReference>
<accession>A0A5N1IWW7</accession>
<comment type="caution">
    <text evidence="1">The sequence shown here is derived from an EMBL/GenBank/DDBJ whole genome shotgun (WGS) entry which is preliminary data.</text>
</comment>
<dbReference type="GO" id="GO:0050660">
    <property type="term" value="F:flavin adenine dinucleotide binding"/>
    <property type="evidence" value="ECO:0007669"/>
    <property type="project" value="InterPro"/>
</dbReference>
<dbReference type="Proteomes" id="UP000326570">
    <property type="component" value="Unassembled WGS sequence"/>
</dbReference>
<dbReference type="Gene3D" id="3.30.465.10">
    <property type="match status" value="1"/>
</dbReference>
<dbReference type="PANTHER" id="PTHR43762">
    <property type="entry name" value="L-GULONOLACTONE OXIDASE"/>
    <property type="match status" value="1"/>
</dbReference>